<proteinExistence type="predicted"/>
<dbReference type="Proteomes" id="UP000316181">
    <property type="component" value="Unassembled WGS sequence"/>
</dbReference>
<evidence type="ECO:0000256" key="1">
    <source>
        <dbReference type="SAM" id="Phobius"/>
    </source>
</evidence>
<evidence type="ECO:0000313" key="2">
    <source>
        <dbReference type="EMBL" id="TQK75845.1"/>
    </source>
</evidence>
<gene>
    <name evidence="2" type="ORF">FB389_0484</name>
</gene>
<keyword evidence="3" id="KW-1185">Reference proteome</keyword>
<organism evidence="2 3">
    <name type="scientific">Rarobacter incanus</name>
    <dbReference type="NCBI Taxonomy" id="153494"/>
    <lineage>
        <taxon>Bacteria</taxon>
        <taxon>Bacillati</taxon>
        <taxon>Actinomycetota</taxon>
        <taxon>Actinomycetes</taxon>
        <taxon>Micrococcales</taxon>
        <taxon>Rarobacteraceae</taxon>
        <taxon>Rarobacter</taxon>
    </lineage>
</organism>
<keyword evidence="1" id="KW-0812">Transmembrane</keyword>
<feature type="transmembrane region" description="Helical" evidence="1">
    <location>
        <begin position="76"/>
        <end position="95"/>
    </location>
</feature>
<accession>A0A542SMW7</accession>
<reference evidence="2 3" key="1">
    <citation type="submission" date="2019-06" db="EMBL/GenBank/DDBJ databases">
        <title>Sequencing the genomes of 1000 actinobacteria strains.</title>
        <authorList>
            <person name="Klenk H.-P."/>
        </authorList>
    </citation>
    <scope>NUCLEOTIDE SEQUENCE [LARGE SCALE GENOMIC DNA]</scope>
    <source>
        <strain evidence="2 3">DSM 10596</strain>
    </source>
</reference>
<keyword evidence="1" id="KW-0472">Membrane</keyword>
<keyword evidence="1" id="KW-1133">Transmembrane helix</keyword>
<sequence length="142" mass="15195">MSEAETSGEMRHSGRGPGRVIVTVYAILALAATARATVQIATKGSEAPLAYALSLAAGIVYIVATISLARDGRWRPVAWAAVGIEMIGVVTVGILSLVAPQDFPDATVWSQFGRGYGWIPLVLPAVGMWWLWRTRPRQSGTM</sequence>
<evidence type="ECO:0000313" key="3">
    <source>
        <dbReference type="Proteomes" id="UP000316181"/>
    </source>
</evidence>
<comment type="caution">
    <text evidence="2">The sequence shown here is derived from an EMBL/GenBank/DDBJ whole genome shotgun (WGS) entry which is preliminary data.</text>
</comment>
<dbReference type="AlphaFoldDB" id="A0A542SMW7"/>
<feature type="transmembrane region" description="Helical" evidence="1">
    <location>
        <begin position="50"/>
        <end position="69"/>
    </location>
</feature>
<evidence type="ECO:0008006" key="4">
    <source>
        <dbReference type="Google" id="ProtNLM"/>
    </source>
</evidence>
<feature type="transmembrane region" description="Helical" evidence="1">
    <location>
        <begin position="115"/>
        <end position="132"/>
    </location>
</feature>
<protein>
    <recommendedName>
        <fullName evidence="4">Integral membrane protein</fullName>
    </recommendedName>
</protein>
<dbReference type="EMBL" id="VFNV01000001">
    <property type="protein sequence ID" value="TQK75845.1"/>
    <property type="molecule type" value="Genomic_DNA"/>
</dbReference>
<feature type="transmembrane region" description="Helical" evidence="1">
    <location>
        <begin position="20"/>
        <end position="38"/>
    </location>
</feature>
<name>A0A542SMW7_9MICO</name>